<evidence type="ECO:0000256" key="6">
    <source>
        <dbReference type="ARBA" id="ARBA00022691"/>
    </source>
</evidence>
<dbReference type="AlphaFoldDB" id="A0AAN8JHD0"/>
<evidence type="ECO:0000259" key="18">
    <source>
        <dbReference type="PROSITE" id="PS50868"/>
    </source>
</evidence>
<keyword evidence="3" id="KW-0158">Chromosome</keyword>
<dbReference type="CDD" id="cd10542">
    <property type="entry name" value="SET_SUV39H"/>
    <property type="match status" value="1"/>
</dbReference>
<dbReference type="InterPro" id="IPR007728">
    <property type="entry name" value="Pre-SET_dom"/>
</dbReference>
<feature type="binding site" evidence="13">
    <location>
        <position position="322"/>
    </location>
    <ligand>
        <name>Zn(2+)</name>
        <dbReference type="ChEBI" id="CHEBI:29105"/>
        <label>3</label>
    </ligand>
</feature>
<keyword evidence="5 12" id="KW-0808">Transferase</keyword>
<dbReference type="GO" id="GO:0032259">
    <property type="term" value="P:methylation"/>
    <property type="evidence" value="ECO:0007669"/>
    <property type="project" value="UniProtKB-KW"/>
</dbReference>
<dbReference type="SUPFAM" id="SSF82199">
    <property type="entry name" value="SET domain"/>
    <property type="match status" value="1"/>
</dbReference>
<feature type="binding site" evidence="13">
    <location>
        <position position="277"/>
    </location>
    <ligand>
        <name>Zn(2+)</name>
        <dbReference type="ChEBI" id="CHEBI:29105"/>
        <label>3</label>
    </ligand>
</feature>
<dbReference type="CDD" id="cd00024">
    <property type="entry name" value="CD_CSD"/>
    <property type="match status" value="1"/>
</dbReference>
<evidence type="ECO:0000256" key="10">
    <source>
        <dbReference type="ARBA" id="ARBA00023242"/>
    </source>
</evidence>
<evidence type="ECO:0000256" key="4">
    <source>
        <dbReference type="ARBA" id="ARBA00022603"/>
    </source>
</evidence>
<evidence type="ECO:0000256" key="12">
    <source>
        <dbReference type="PIRNR" id="PIRNR009343"/>
    </source>
</evidence>
<dbReference type="EMBL" id="JAZGQO010000010">
    <property type="protein sequence ID" value="KAK6176364.1"/>
    <property type="molecule type" value="Genomic_DNA"/>
</dbReference>
<dbReference type="EC" id="2.1.1.355" evidence="12"/>
<dbReference type="SMART" id="SM00508">
    <property type="entry name" value="PostSET"/>
    <property type="match status" value="1"/>
</dbReference>
<dbReference type="Pfam" id="PF00385">
    <property type="entry name" value="Chromo"/>
    <property type="match status" value="1"/>
</dbReference>
<feature type="domain" description="SET" evidence="16">
    <location>
        <begin position="333"/>
        <end position="458"/>
    </location>
</feature>
<comment type="subcellular location">
    <subcellularLocation>
        <location evidence="2">Chromosome</location>
        <location evidence="2">Centromere</location>
    </subcellularLocation>
    <subcellularLocation>
        <location evidence="1 12">Nucleus</location>
    </subcellularLocation>
</comment>
<evidence type="ECO:0000256" key="8">
    <source>
        <dbReference type="ARBA" id="ARBA00022833"/>
    </source>
</evidence>
<evidence type="ECO:0000256" key="14">
    <source>
        <dbReference type="SAM" id="Coils"/>
    </source>
</evidence>
<evidence type="ECO:0000256" key="7">
    <source>
        <dbReference type="ARBA" id="ARBA00022723"/>
    </source>
</evidence>
<dbReference type="PROSITE" id="PS50867">
    <property type="entry name" value="PRE_SET"/>
    <property type="match status" value="1"/>
</dbReference>
<feature type="domain" description="Chromo" evidence="15">
    <location>
        <begin position="71"/>
        <end position="129"/>
    </location>
</feature>
<dbReference type="PROSITE" id="PS00598">
    <property type="entry name" value="CHROMO_1"/>
    <property type="match status" value="1"/>
</dbReference>
<comment type="catalytic activity">
    <reaction evidence="12">
        <text>L-lysyl(9)-[histone H3] + 3 S-adenosyl-L-methionine = N(6),N(6),N(6)-trimethyl-L-lysyl(9)-[histone H3] + 3 S-adenosyl-L-homocysteine + 3 H(+)</text>
        <dbReference type="Rhea" id="RHEA:60276"/>
        <dbReference type="Rhea" id="RHEA-COMP:15538"/>
        <dbReference type="Rhea" id="RHEA-COMP:15546"/>
        <dbReference type="ChEBI" id="CHEBI:15378"/>
        <dbReference type="ChEBI" id="CHEBI:29969"/>
        <dbReference type="ChEBI" id="CHEBI:57856"/>
        <dbReference type="ChEBI" id="CHEBI:59789"/>
        <dbReference type="ChEBI" id="CHEBI:61961"/>
        <dbReference type="EC" id="2.1.1.355"/>
    </reaction>
</comment>
<dbReference type="PROSITE" id="PS50280">
    <property type="entry name" value="SET"/>
    <property type="match status" value="1"/>
</dbReference>
<evidence type="ECO:0000259" key="17">
    <source>
        <dbReference type="PROSITE" id="PS50867"/>
    </source>
</evidence>
<feature type="domain" description="Pre-SET" evidence="17">
    <location>
        <begin position="270"/>
        <end position="330"/>
    </location>
</feature>
<accession>A0AAN8JHD0</accession>
<dbReference type="InterPro" id="IPR046341">
    <property type="entry name" value="SET_dom_sf"/>
</dbReference>
<dbReference type="PIRSF" id="PIRSF009343">
    <property type="entry name" value="SUV39_SET"/>
    <property type="match status" value="1"/>
</dbReference>
<organism evidence="19 20">
    <name type="scientific">Patella caerulea</name>
    <name type="common">Rayed Mediterranean limpet</name>
    <dbReference type="NCBI Taxonomy" id="87958"/>
    <lineage>
        <taxon>Eukaryota</taxon>
        <taxon>Metazoa</taxon>
        <taxon>Spiralia</taxon>
        <taxon>Lophotrochozoa</taxon>
        <taxon>Mollusca</taxon>
        <taxon>Gastropoda</taxon>
        <taxon>Patellogastropoda</taxon>
        <taxon>Patelloidea</taxon>
        <taxon>Patellidae</taxon>
        <taxon>Patella</taxon>
    </lineage>
</organism>
<keyword evidence="14" id="KW-0175">Coiled coil</keyword>
<evidence type="ECO:0000256" key="3">
    <source>
        <dbReference type="ARBA" id="ARBA00022454"/>
    </source>
</evidence>
<dbReference type="InterPro" id="IPR050973">
    <property type="entry name" value="H3K9_Histone-Lys_N-MTase"/>
</dbReference>
<dbReference type="InterPro" id="IPR023780">
    <property type="entry name" value="Chromo_domain"/>
</dbReference>
<feature type="binding site" evidence="13">
    <location>
        <position position="318"/>
    </location>
    <ligand>
        <name>Zn(2+)</name>
        <dbReference type="ChEBI" id="CHEBI:29105"/>
        <label>3</label>
    </ligand>
</feature>
<evidence type="ECO:0000256" key="11">
    <source>
        <dbReference type="ARBA" id="ARBA00023328"/>
    </source>
</evidence>
<keyword evidence="11" id="KW-0137">Centromere</keyword>
<dbReference type="GO" id="GO:0000775">
    <property type="term" value="C:chromosome, centromeric region"/>
    <property type="evidence" value="ECO:0007669"/>
    <property type="project" value="UniProtKB-SubCell"/>
</dbReference>
<feature type="binding site" evidence="13">
    <location>
        <position position="285"/>
    </location>
    <ligand>
        <name>Zn(2+)</name>
        <dbReference type="ChEBI" id="CHEBI:29105"/>
        <label>2</label>
    </ligand>
</feature>
<dbReference type="PROSITE" id="PS50013">
    <property type="entry name" value="CHROMO_2"/>
    <property type="match status" value="1"/>
</dbReference>
<dbReference type="Gene3D" id="2.170.270.10">
    <property type="entry name" value="SET domain"/>
    <property type="match status" value="1"/>
</dbReference>
<dbReference type="Pfam" id="PF05033">
    <property type="entry name" value="Pre-SET"/>
    <property type="match status" value="1"/>
</dbReference>
<feature type="domain" description="Post-SET" evidence="18">
    <location>
        <begin position="570"/>
        <end position="586"/>
    </location>
</feature>
<keyword evidence="10 12" id="KW-0539">Nucleus</keyword>
<dbReference type="GO" id="GO:0008270">
    <property type="term" value="F:zinc ion binding"/>
    <property type="evidence" value="ECO:0007669"/>
    <property type="project" value="UniProtKB-UniRule"/>
</dbReference>
<evidence type="ECO:0000313" key="20">
    <source>
        <dbReference type="Proteomes" id="UP001347796"/>
    </source>
</evidence>
<feature type="binding site" evidence="13">
    <location>
        <position position="418"/>
    </location>
    <ligand>
        <name>Zn(2+)</name>
        <dbReference type="ChEBI" id="CHEBI:29105"/>
        <label>4</label>
    </ligand>
</feature>
<evidence type="ECO:0000256" key="2">
    <source>
        <dbReference type="ARBA" id="ARBA00004584"/>
    </source>
</evidence>
<dbReference type="PANTHER" id="PTHR46223:SF4">
    <property type="entry name" value="HISTONE-LYSINE N-METHYLTRANSFERASE-RELATED"/>
    <property type="match status" value="1"/>
</dbReference>
<dbReference type="PROSITE" id="PS50868">
    <property type="entry name" value="POST_SET"/>
    <property type="match status" value="1"/>
</dbReference>
<dbReference type="SMART" id="SM00298">
    <property type="entry name" value="CHROMO"/>
    <property type="match status" value="1"/>
</dbReference>
<keyword evidence="20" id="KW-1185">Reference proteome</keyword>
<dbReference type="SMART" id="SM00468">
    <property type="entry name" value="PreSET"/>
    <property type="match status" value="1"/>
</dbReference>
<feature type="coiled-coil region" evidence="14">
    <location>
        <begin position="204"/>
        <end position="231"/>
    </location>
</feature>
<dbReference type="InterPro" id="IPR023779">
    <property type="entry name" value="Chromodomain_CS"/>
</dbReference>
<dbReference type="Pfam" id="PF00856">
    <property type="entry name" value="SET"/>
    <property type="match status" value="1"/>
</dbReference>
<evidence type="ECO:0000256" key="1">
    <source>
        <dbReference type="ARBA" id="ARBA00004123"/>
    </source>
</evidence>
<reference evidence="19 20" key="1">
    <citation type="submission" date="2024-01" db="EMBL/GenBank/DDBJ databases">
        <title>The genome of the rayed Mediterranean limpet Patella caerulea (Linnaeus, 1758).</title>
        <authorList>
            <person name="Anh-Thu Weber A."/>
            <person name="Halstead-Nussloch G."/>
        </authorList>
    </citation>
    <scope>NUCLEOTIDE SEQUENCE [LARGE SCALE GENOMIC DNA]</scope>
    <source>
        <strain evidence="19">AATW-2023a</strain>
        <tissue evidence="19">Whole specimen</tissue>
    </source>
</reference>
<evidence type="ECO:0000256" key="13">
    <source>
        <dbReference type="PIRSR" id="PIRSR009343-2"/>
    </source>
</evidence>
<proteinExistence type="inferred from homology"/>
<feature type="binding site" evidence="13">
    <location>
        <position position="272"/>
    </location>
    <ligand>
        <name>Zn(2+)</name>
        <dbReference type="ChEBI" id="CHEBI:29105"/>
        <label>2</label>
    </ligand>
</feature>
<dbReference type="SUPFAM" id="SSF54160">
    <property type="entry name" value="Chromo domain-like"/>
    <property type="match status" value="1"/>
</dbReference>
<feature type="binding site" evidence="13">
    <location>
        <position position="284"/>
    </location>
    <ligand>
        <name>Zn(2+)</name>
        <dbReference type="ChEBI" id="CHEBI:29105"/>
        <label>1</label>
    </ligand>
</feature>
<dbReference type="InterPro" id="IPR016197">
    <property type="entry name" value="Chromo-like_dom_sf"/>
</dbReference>
<keyword evidence="6 12" id="KW-0949">S-adenosyl-L-methionine</keyword>
<feature type="binding site" evidence="13">
    <location>
        <position position="272"/>
    </location>
    <ligand>
        <name>Zn(2+)</name>
        <dbReference type="ChEBI" id="CHEBI:29105"/>
        <label>1</label>
    </ligand>
</feature>
<evidence type="ECO:0000259" key="16">
    <source>
        <dbReference type="PROSITE" id="PS50280"/>
    </source>
</evidence>
<comment type="similarity">
    <text evidence="12">Belongs to the class V-like SAM-binding methyltransferase superfamily. Histone-lysine methyltransferase family. Suvar3-9 subfamily.</text>
</comment>
<gene>
    <name evidence="19" type="ORF">SNE40_014664</name>
</gene>
<sequence length="586" mass="67071">METNPVNIQCLSGIIDLQKKCEKENLRFSRETNRYLLYEILQKLKPEGAQKLISKLVDKGDIKWSDDDEEYEVEYIVDHVEDEGTTFYLIKWKGWSHAHNSWEPVQNIDCKNLIQNYHRELKKKLTKRKIETSDEDQRAFKQRTVDKIFDKLMSTATTENITPIDLIALTSPKVNKSLSLFGLSKSTRVGRTKFHSIKNLNPRSKRYKLKKEAIARELKEWEKKLNHISIDPAKIFVENNVDLEGPPQNFEFITDYREGEGISIPQDPIIGCDCDNCFDNKKHCCPTGCGAQFSYYKNKRVRVEKGTPIYECNKRCRCGPECSNRVVQNGCKFKLSIFRTANGRGWGVKTLDKIKKGCFVIEYVGEVITAEEAERRGQVYDAEGMTYLFDLDYNEGDCPFTVDAGFYGNVSHFINHSCEPNLEVFAVWINTLDPRLPRISLFAKQDIQKGEELTFDYMMTGDTTQKSILSASFEVEHKVSEENKQMDESDSGIGSLMEGENNLTDKINPNTLLNFNIDSESGAKTPKVGEELWSGYNMANTQESSFTIAVPTPPSSDKKRKSRLLSGQKNRIVCQCGAAKCRKYLF</sequence>
<dbReference type="Gene3D" id="2.40.50.40">
    <property type="match status" value="1"/>
</dbReference>
<dbReference type="InterPro" id="IPR003616">
    <property type="entry name" value="Post-SET_dom"/>
</dbReference>
<feature type="binding site" evidence="13">
    <location>
        <position position="312"/>
    </location>
    <ligand>
        <name>Zn(2+)</name>
        <dbReference type="ChEBI" id="CHEBI:29105"/>
        <label>2</label>
    </ligand>
</feature>
<protein>
    <recommendedName>
        <fullName evidence="12">Histone-lysine N-methyltransferase</fullName>
        <ecNumber evidence="12">2.1.1.355</ecNumber>
    </recommendedName>
</protein>
<keyword evidence="7 12" id="KW-0479">Metal-binding</keyword>
<evidence type="ECO:0000259" key="15">
    <source>
        <dbReference type="PROSITE" id="PS50013"/>
    </source>
</evidence>
<comment type="caution">
    <text evidence="19">The sequence shown here is derived from an EMBL/GenBank/DDBJ whole genome shotgun (WGS) entry which is preliminary data.</text>
</comment>
<name>A0AAN8JHD0_PATCE</name>
<keyword evidence="9 12" id="KW-0156">Chromatin regulator</keyword>
<dbReference type="InterPro" id="IPR000953">
    <property type="entry name" value="Chromo/chromo_shadow_dom"/>
</dbReference>
<keyword evidence="8 12" id="KW-0862">Zinc</keyword>
<dbReference type="GO" id="GO:0140949">
    <property type="term" value="F:histone H3K9 trimethyltransferase activity"/>
    <property type="evidence" value="ECO:0007669"/>
    <property type="project" value="UniProtKB-EC"/>
</dbReference>
<feature type="binding site" evidence="13">
    <location>
        <position position="277"/>
    </location>
    <ligand>
        <name>Zn(2+)</name>
        <dbReference type="ChEBI" id="CHEBI:29105"/>
        <label>1</label>
    </ligand>
</feature>
<feature type="binding site" evidence="13">
    <location>
        <position position="312"/>
    </location>
    <ligand>
        <name>Zn(2+)</name>
        <dbReference type="ChEBI" id="CHEBI:29105"/>
        <label>3</label>
    </ligand>
</feature>
<dbReference type="Proteomes" id="UP001347796">
    <property type="component" value="Unassembled WGS sequence"/>
</dbReference>
<feature type="binding site" evidence="13">
    <location>
        <position position="274"/>
    </location>
    <ligand>
        <name>Zn(2+)</name>
        <dbReference type="ChEBI" id="CHEBI:29105"/>
        <label>1</label>
    </ligand>
</feature>
<dbReference type="InterPro" id="IPR011381">
    <property type="entry name" value="H3-K9_MeTrfase_SUV39H1/2-like"/>
</dbReference>
<dbReference type="SMART" id="SM00317">
    <property type="entry name" value="SET"/>
    <property type="match status" value="1"/>
</dbReference>
<dbReference type="PANTHER" id="PTHR46223">
    <property type="entry name" value="HISTONE-LYSINE N-METHYLTRANSFERASE SUV39H"/>
    <property type="match status" value="1"/>
</dbReference>
<evidence type="ECO:0000256" key="5">
    <source>
        <dbReference type="ARBA" id="ARBA00022679"/>
    </source>
</evidence>
<evidence type="ECO:0000313" key="19">
    <source>
        <dbReference type="EMBL" id="KAK6176364.1"/>
    </source>
</evidence>
<keyword evidence="4 12" id="KW-0489">Methyltransferase</keyword>
<dbReference type="InterPro" id="IPR001214">
    <property type="entry name" value="SET_dom"/>
</dbReference>
<feature type="binding site" evidence="13">
    <location>
        <position position="316"/>
    </location>
    <ligand>
        <name>Zn(2+)</name>
        <dbReference type="ChEBI" id="CHEBI:29105"/>
        <label>2</label>
    </ligand>
</feature>
<evidence type="ECO:0000256" key="9">
    <source>
        <dbReference type="ARBA" id="ARBA00022853"/>
    </source>
</evidence>
<dbReference type="GO" id="GO:0005634">
    <property type="term" value="C:nucleus"/>
    <property type="evidence" value="ECO:0007669"/>
    <property type="project" value="UniProtKB-SubCell"/>
</dbReference>